<dbReference type="RefSeq" id="WP_100424903.1">
    <property type="nucleotide sequence ID" value="NZ_PGEX01000001.1"/>
</dbReference>
<keyword evidence="8" id="KW-1185">Reference proteome</keyword>
<dbReference type="GO" id="GO:0051536">
    <property type="term" value="F:iron-sulfur cluster binding"/>
    <property type="evidence" value="ECO:0007669"/>
    <property type="project" value="UniProtKB-KW"/>
</dbReference>
<dbReference type="Gene3D" id="3.20.20.70">
    <property type="entry name" value="Aldolase class I"/>
    <property type="match status" value="1"/>
</dbReference>
<evidence type="ECO:0000313" key="7">
    <source>
        <dbReference type="EMBL" id="PJJ40866.1"/>
    </source>
</evidence>
<dbReference type="SFLD" id="SFLDS00029">
    <property type="entry name" value="Radical_SAM"/>
    <property type="match status" value="1"/>
</dbReference>
<gene>
    <name evidence="7" type="ORF">BGX16_0817</name>
</gene>
<evidence type="ECO:0000259" key="6">
    <source>
        <dbReference type="PROSITE" id="PS51918"/>
    </source>
</evidence>
<organism evidence="7 8">
    <name type="scientific">Hallerella succinigenes</name>
    <dbReference type="NCBI Taxonomy" id="1896222"/>
    <lineage>
        <taxon>Bacteria</taxon>
        <taxon>Pseudomonadati</taxon>
        <taxon>Fibrobacterota</taxon>
        <taxon>Fibrobacteria</taxon>
        <taxon>Fibrobacterales</taxon>
        <taxon>Fibrobacteraceae</taxon>
        <taxon>Hallerella</taxon>
    </lineage>
</organism>
<keyword evidence="5" id="KW-0411">Iron-sulfur</keyword>
<evidence type="ECO:0000256" key="2">
    <source>
        <dbReference type="ARBA" id="ARBA00022691"/>
    </source>
</evidence>
<dbReference type="InterPro" id="IPR013785">
    <property type="entry name" value="Aldolase_TIM"/>
</dbReference>
<accession>A0A2M9A560</accession>
<protein>
    <submittedName>
        <fullName evidence="7">MoaA/NifB/PqqE/SkfB family radical SAM enzyme</fullName>
    </submittedName>
</protein>
<feature type="domain" description="Radical SAM core" evidence="6">
    <location>
        <begin position="1"/>
        <end position="233"/>
    </location>
</feature>
<reference evidence="7 8" key="1">
    <citation type="submission" date="2017-11" db="EMBL/GenBank/DDBJ databases">
        <title>Animal gut microbial communities from fecal samples from Wisconsin, USA.</title>
        <authorList>
            <person name="Neumann A."/>
        </authorList>
    </citation>
    <scope>NUCLEOTIDE SEQUENCE [LARGE SCALE GENOMIC DNA]</scope>
    <source>
        <strain evidence="7 8">UWS3</strain>
    </source>
</reference>
<dbReference type="InterPro" id="IPR050377">
    <property type="entry name" value="Radical_SAM_PqqE_MftC-like"/>
</dbReference>
<comment type="caution">
    <text evidence="7">The sequence shown here is derived from an EMBL/GenBank/DDBJ whole genome shotgun (WGS) entry which is preliminary data.</text>
</comment>
<dbReference type="GO" id="GO:0003824">
    <property type="term" value="F:catalytic activity"/>
    <property type="evidence" value="ECO:0007669"/>
    <property type="project" value="InterPro"/>
</dbReference>
<keyword evidence="3" id="KW-0479">Metal-binding</keyword>
<dbReference type="SUPFAM" id="SSF102114">
    <property type="entry name" value="Radical SAM enzymes"/>
    <property type="match status" value="1"/>
</dbReference>
<dbReference type="Proteomes" id="UP000231134">
    <property type="component" value="Unassembled WGS sequence"/>
</dbReference>
<dbReference type="SFLD" id="SFLDG01067">
    <property type="entry name" value="SPASM/twitch_domain_containing"/>
    <property type="match status" value="1"/>
</dbReference>
<evidence type="ECO:0000256" key="1">
    <source>
        <dbReference type="ARBA" id="ARBA00001966"/>
    </source>
</evidence>
<proteinExistence type="predicted"/>
<keyword evidence="4" id="KW-0408">Iron</keyword>
<dbReference type="PANTHER" id="PTHR11228:SF34">
    <property type="entry name" value="TUNGSTEN-CONTAINING ALDEHYDE FERREDOXIN OXIDOREDUCTASE COFACTOR MODIFYING PROTEIN"/>
    <property type="match status" value="1"/>
</dbReference>
<dbReference type="CDD" id="cd01335">
    <property type="entry name" value="Radical_SAM"/>
    <property type="match status" value="1"/>
</dbReference>
<dbReference type="GO" id="GO:0046872">
    <property type="term" value="F:metal ion binding"/>
    <property type="evidence" value="ECO:0007669"/>
    <property type="project" value="UniProtKB-KW"/>
</dbReference>
<dbReference type="InterPro" id="IPR058240">
    <property type="entry name" value="rSAM_sf"/>
</dbReference>
<evidence type="ECO:0000313" key="8">
    <source>
        <dbReference type="Proteomes" id="UP000231134"/>
    </source>
</evidence>
<evidence type="ECO:0000256" key="4">
    <source>
        <dbReference type="ARBA" id="ARBA00023004"/>
    </source>
</evidence>
<dbReference type="PANTHER" id="PTHR11228">
    <property type="entry name" value="RADICAL SAM DOMAIN PROTEIN"/>
    <property type="match status" value="1"/>
</dbReference>
<name>A0A2M9A560_9BACT</name>
<dbReference type="InterPro" id="IPR007197">
    <property type="entry name" value="rSAM"/>
</dbReference>
<keyword evidence="2" id="KW-0949">S-adenosyl-L-methionine</keyword>
<dbReference type="OrthoDB" id="9810775at2"/>
<comment type="cofactor">
    <cofactor evidence="1">
        <name>[4Fe-4S] cluster</name>
        <dbReference type="ChEBI" id="CHEBI:49883"/>
    </cofactor>
</comment>
<dbReference type="AlphaFoldDB" id="A0A2M9A560"/>
<sequence>MDGFWRITLLTNPDVCNLHCALCFLHQRGRSYGKGEMPWEVAEKAVRTYAARGICEVIPSTMGEPLLYSHFGKLESLVQELGLKLNVTTNGSFPGKGALAWARELLPVSADIKVSCWGTSQKSFDILCPDVCFSTYLQNLKTLAEERQKLLPGSAENLSRLSLQMAVCKTNREDVERAVELAAELGFDRVKLNRAVFLSHSQALKEREELLPEDYFDRSAVESLPVKLEGTFLYPATEAPRLECCPFFGRELWILPDGSTEPCPDPGNRFEGLSQGKNRCEICHLFPKRFFSPDSN</sequence>
<evidence type="ECO:0000256" key="5">
    <source>
        <dbReference type="ARBA" id="ARBA00023014"/>
    </source>
</evidence>
<evidence type="ECO:0000256" key="3">
    <source>
        <dbReference type="ARBA" id="ARBA00022723"/>
    </source>
</evidence>
<dbReference type="Pfam" id="PF04055">
    <property type="entry name" value="Radical_SAM"/>
    <property type="match status" value="1"/>
</dbReference>
<dbReference type="PROSITE" id="PS51918">
    <property type="entry name" value="RADICAL_SAM"/>
    <property type="match status" value="1"/>
</dbReference>
<dbReference type="EMBL" id="PGEX01000001">
    <property type="protein sequence ID" value="PJJ40866.1"/>
    <property type="molecule type" value="Genomic_DNA"/>
</dbReference>